<gene>
    <name evidence="2" type="ORF">CFP75_39640</name>
</gene>
<accession>A0A229R908</accession>
<sequence length="374" mass="40475">MLTERAGMRGQADIARRANISGSTAASAIRGERLPTWDTTKAIVEACGESVPEWQNDWVTTWEKAERAGQSPPKCPLELLDAAQDPRQAPITAPVPPRVLTLEEPVPADEPHAPDEHEKESRTRQRSRLRPTLRRIGQIATAIAVVVTAGVAIRVMAEQRTQPPAPDCDAIGVAYTGVAAHRVHRQAWLDAYAAHGGRSTLGCPDPRPEQGLVHDWGPGLSQDLELNGTPARLMSIDPDTVIVVSGDFYRGYTEPHWNLAARRLGYPQAPPFPCGDARVVLLTRGEYEPGALVTTPNGRYVWFPRAAWRVYLQRGGPAGPLGRPLNDLGADIDGEIGFEHGGTIVVEAGTARFVPVTGASSVPAQHTDTDLRCH</sequence>
<feature type="region of interest" description="Disordered" evidence="1">
    <location>
        <begin position="105"/>
        <end position="129"/>
    </location>
</feature>
<dbReference type="CDD" id="cd00093">
    <property type="entry name" value="HTH_XRE"/>
    <property type="match status" value="1"/>
</dbReference>
<evidence type="ECO:0000256" key="1">
    <source>
        <dbReference type="SAM" id="MobiDB-lite"/>
    </source>
</evidence>
<dbReference type="EMBL" id="NMQU01000158">
    <property type="protein sequence ID" value="OXM43116.1"/>
    <property type="molecule type" value="Genomic_DNA"/>
</dbReference>
<proteinExistence type="predicted"/>
<dbReference type="InterPro" id="IPR001387">
    <property type="entry name" value="Cro/C1-type_HTH"/>
</dbReference>
<dbReference type="AlphaFoldDB" id="A0A229R908"/>
<dbReference type="Proteomes" id="UP000215563">
    <property type="component" value="Unassembled WGS sequence"/>
</dbReference>
<protein>
    <submittedName>
        <fullName evidence="2">XRE family transcriptional regulator</fullName>
    </submittedName>
</protein>
<keyword evidence="3" id="KW-1185">Reference proteome</keyword>
<feature type="compositionally biased region" description="Basic and acidic residues" evidence="1">
    <location>
        <begin position="109"/>
        <end position="123"/>
    </location>
</feature>
<name>A0A229R908_AMYAL</name>
<reference evidence="2 3" key="1">
    <citation type="submission" date="2017-07" db="EMBL/GenBank/DDBJ databases">
        <title>Amycolatopsis alba DSM 44262 Genome sequencing and assembly.</title>
        <authorList>
            <person name="Kaur N."/>
            <person name="Mayilraj S."/>
        </authorList>
    </citation>
    <scope>NUCLEOTIDE SEQUENCE [LARGE SCALE GENOMIC DNA]</scope>
    <source>
        <strain evidence="2 3">DSM 44262</strain>
    </source>
</reference>
<evidence type="ECO:0000313" key="2">
    <source>
        <dbReference type="EMBL" id="OXM43116.1"/>
    </source>
</evidence>
<comment type="caution">
    <text evidence="2">The sequence shown here is derived from an EMBL/GenBank/DDBJ whole genome shotgun (WGS) entry which is preliminary data.</text>
</comment>
<evidence type="ECO:0000313" key="3">
    <source>
        <dbReference type="Proteomes" id="UP000215563"/>
    </source>
</evidence>
<organism evidence="2 3">
    <name type="scientific">Amycolatopsis alba DSM 44262</name>
    <dbReference type="NCBI Taxonomy" id="1125972"/>
    <lineage>
        <taxon>Bacteria</taxon>
        <taxon>Bacillati</taxon>
        <taxon>Actinomycetota</taxon>
        <taxon>Actinomycetes</taxon>
        <taxon>Pseudonocardiales</taxon>
        <taxon>Pseudonocardiaceae</taxon>
        <taxon>Amycolatopsis</taxon>
    </lineage>
</organism>